<comment type="caution">
    <text evidence="6">The sequence shown here is derived from an EMBL/GenBank/DDBJ whole genome shotgun (WGS) entry which is preliminary data.</text>
</comment>
<evidence type="ECO:0000256" key="3">
    <source>
        <dbReference type="ARBA" id="ARBA00022723"/>
    </source>
</evidence>
<dbReference type="InterPro" id="IPR019903">
    <property type="entry name" value="RIC_family"/>
</dbReference>
<dbReference type="HOGENOM" id="CLU_076075_3_0_6"/>
<comment type="subcellular location">
    <subcellularLocation>
        <location evidence="1">Cytoplasm</location>
    </subcellularLocation>
</comment>
<sequence>MTSTQNNAFTYWQTASYEETIAHILTRYHQRHKEQLEELLALAQKVEDRHADHPECPKGLAAALEVVYADLVNHMMKEEQILFPMIKSGNYAMAQMPIRVMEFEHDEHQKSIAMLKSLTNEMTPPEGACQSWQTLYAGIQEFIEDLNNHIHTENEILFTRVLAE</sequence>
<evidence type="ECO:0000256" key="2">
    <source>
        <dbReference type="ARBA" id="ARBA00022490"/>
    </source>
</evidence>
<keyword evidence="3" id="KW-0479">Metal-binding</keyword>
<reference evidence="6 7" key="1">
    <citation type="submission" date="2009-10" db="EMBL/GenBank/DDBJ databases">
        <authorList>
            <person name="Muzny D."/>
            <person name="Qin X."/>
            <person name="Deng J."/>
            <person name="Jiang H."/>
            <person name="Liu Y."/>
            <person name="Qu J."/>
            <person name="Song X.-Z."/>
            <person name="Zhang L."/>
            <person name="Thornton R."/>
            <person name="Coyle M."/>
            <person name="Francisco L."/>
            <person name="Jackson L."/>
            <person name="Javaid M."/>
            <person name="Korchina V."/>
            <person name="Kovar C."/>
            <person name="Mata R."/>
            <person name="Mathew T."/>
            <person name="Ngo R."/>
            <person name="Nguyen L."/>
            <person name="Nguyen N."/>
            <person name="Okwuonu G."/>
            <person name="Ongeri F."/>
            <person name="Pham C."/>
            <person name="Simmons D."/>
            <person name="Wilczek-Boney K."/>
            <person name="Hale W."/>
            <person name="Jakkamsetti A."/>
            <person name="Pham P."/>
            <person name="Ruth R."/>
            <person name="San Lucas F."/>
            <person name="Warren J."/>
            <person name="Zhang J."/>
            <person name="Zhao Z."/>
            <person name="Zhou C."/>
            <person name="Zhu D."/>
            <person name="Lee S."/>
            <person name="Bess C."/>
            <person name="Blankenburg K."/>
            <person name="Forbes L."/>
            <person name="Fu Q."/>
            <person name="Gubbala S."/>
            <person name="Hirani K."/>
            <person name="Jayaseelan J.C."/>
            <person name="Lara F."/>
            <person name="Munidasa M."/>
            <person name="Palculict T."/>
            <person name="Patil S."/>
            <person name="Pu L.-L."/>
            <person name="Saada N."/>
            <person name="Tang L."/>
            <person name="Weissenberger G."/>
            <person name="Zhu Y."/>
            <person name="Hemphill L."/>
            <person name="Shang Y."/>
            <person name="Youmans B."/>
            <person name="Ayvaz T."/>
            <person name="Ross M."/>
            <person name="Santibanez J."/>
            <person name="Aqrawi P."/>
            <person name="Gross S."/>
            <person name="Joshi V."/>
            <person name="Fowler G."/>
            <person name="Nazareth L."/>
            <person name="Reid J."/>
            <person name="Worley K."/>
            <person name="Petrosino J."/>
            <person name="Highlander S."/>
            <person name="Gibbs R."/>
        </authorList>
    </citation>
    <scope>NUCLEOTIDE SEQUENCE [LARGE SCALE GENOMIC DNA]</scope>
    <source>
        <strain evidence="6 7">ATCC 43325</strain>
    </source>
</reference>
<dbReference type="RefSeq" id="WP_005764514.1">
    <property type="nucleotide sequence ID" value="NZ_GG704813.1"/>
</dbReference>
<keyword evidence="7" id="KW-1185">Reference proteome</keyword>
<keyword evidence="4" id="KW-0408">Iron</keyword>
<dbReference type="OrthoDB" id="9797132at2"/>
<evidence type="ECO:0000313" key="6">
    <source>
        <dbReference type="EMBL" id="EEX50385.1"/>
    </source>
</evidence>
<protein>
    <submittedName>
        <fullName evidence="6">Putative iron-sulfur cluster repair di-iron protein</fullName>
    </submittedName>
</protein>
<gene>
    <name evidence="6" type="primary">ytfE</name>
    <name evidence="6" type="ORF">HMPREF0621_1008</name>
</gene>
<evidence type="ECO:0000256" key="4">
    <source>
        <dbReference type="ARBA" id="ARBA00023004"/>
    </source>
</evidence>
<dbReference type="InterPro" id="IPR012312">
    <property type="entry name" value="Hemerythrin-like"/>
</dbReference>
<dbReference type="EMBL" id="ACZR01000011">
    <property type="protein sequence ID" value="EEX50385.1"/>
    <property type="molecule type" value="Genomic_DNA"/>
</dbReference>
<accession>C9PPT4</accession>
<evidence type="ECO:0000256" key="1">
    <source>
        <dbReference type="ARBA" id="ARBA00004496"/>
    </source>
</evidence>
<feature type="domain" description="Hemerythrin-like" evidence="5">
    <location>
        <begin position="20"/>
        <end position="160"/>
    </location>
</feature>
<dbReference type="GO" id="GO:0046872">
    <property type="term" value="F:metal ion binding"/>
    <property type="evidence" value="ECO:0007669"/>
    <property type="project" value="UniProtKB-KW"/>
</dbReference>
<dbReference type="Proteomes" id="UP000005519">
    <property type="component" value="Unassembled WGS sequence"/>
</dbReference>
<dbReference type="AlphaFoldDB" id="C9PPT4"/>
<evidence type="ECO:0000259" key="5">
    <source>
        <dbReference type="Pfam" id="PF01814"/>
    </source>
</evidence>
<dbReference type="GO" id="GO:0005737">
    <property type="term" value="C:cytoplasm"/>
    <property type="evidence" value="ECO:0007669"/>
    <property type="project" value="UniProtKB-SubCell"/>
</dbReference>
<proteinExistence type="predicted"/>
<dbReference type="Gene3D" id="1.20.120.520">
    <property type="entry name" value="nmb1532 protein domain like"/>
    <property type="match status" value="1"/>
</dbReference>
<name>C9PPT4_9PAST</name>
<dbReference type="PANTHER" id="PTHR36438">
    <property type="entry name" value="IRON-SULFUR CLUSTER REPAIR PROTEIN YTFE"/>
    <property type="match status" value="1"/>
</dbReference>
<dbReference type="PANTHER" id="PTHR36438:SF1">
    <property type="entry name" value="IRON-SULFUR CLUSTER REPAIR PROTEIN YTFE"/>
    <property type="match status" value="1"/>
</dbReference>
<organism evidence="6 7">
    <name type="scientific">Pasteurella dagmatis ATCC 43325</name>
    <dbReference type="NCBI Taxonomy" id="667128"/>
    <lineage>
        <taxon>Bacteria</taxon>
        <taxon>Pseudomonadati</taxon>
        <taxon>Pseudomonadota</taxon>
        <taxon>Gammaproteobacteria</taxon>
        <taxon>Pasteurellales</taxon>
        <taxon>Pasteurellaceae</taxon>
        <taxon>Pasteurella</taxon>
    </lineage>
</organism>
<evidence type="ECO:0000313" key="7">
    <source>
        <dbReference type="Proteomes" id="UP000005519"/>
    </source>
</evidence>
<keyword evidence="2" id="KW-0963">Cytoplasm</keyword>
<dbReference type="Pfam" id="PF01814">
    <property type="entry name" value="Hemerythrin"/>
    <property type="match status" value="1"/>
</dbReference>